<dbReference type="InterPro" id="IPR012292">
    <property type="entry name" value="Globin/Proto"/>
</dbReference>
<gene>
    <name evidence="1" type="ORF">RKE40_00870</name>
</gene>
<dbReference type="SUPFAM" id="SSF46458">
    <property type="entry name" value="Globin-like"/>
    <property type="match status" value="1"/>
</dbReference>
<organism evidence="1 2">
    <name type="scientific">Bosea rubneri</name>
    <dbReference type="NCBI Taxonomy" id="3075434"/>
    <lineage>
        <taxon>Bacteria</taxon>
        <taxon>Pseudomonadati</taxon>
        <taxon>Pseudomonadota</taxon>
        <taxon>Alphaproteobacteria</taxon>
        <taxon>Hyphomicrobiales</taxon>
        <taxon>Boseaceae</taxon>
        <taxon>Bosea</taxon>
    </lineage>
</organism>
<dbReference type="CDD" id="cd08916">
    <property type="entry name" value="TrHb3_P"/>
    <property type="match status" value="1"/>
</dbReference>
<name>A0ABU3S0T5_9HYPH</name>
<accession>A0ABU3S0T5</accession>
<dbReference type="InterPro" id="IPR009050">
    <property type="entry name" value="Globin-like_sf"/>
</dbReference>
<evidence type="ECO:0000313" key="2">
    <source>
        <dbReference type="Proteomes" id="UP001254257"/>
    </source>
</evidence>
<dbReference type="Proteomes" id="UP001254257">
    <property type="component" value="Unassembled WGS sequence"/>
</dbReference>
<comment type="caution">
    <text evidence="1">The sequence shown here is derived from an EMBL/GenBank/DDBJ whole genome shotgun (WGS) entry which is preliminary data.</text>
</comment>
<protein>
    <submittedName>
        <fullName evidence="1">Group III truncated hemoglobin</fullName>
    </submittedName>
</protein>
<dbReference type="RefSeq" id="WP_316016355.1">
    <property type="nucleotide sequence ID" value="NZ_JAWDID010000001.1"/>
</dbReference>
<reference evidence="1 2" key="1">
    <citation type="submission" date="2023-09" db="EMBL/GenBank/DDBJ databases">
        <title>Whole genome shotgun sequencing (WGS) of Bosea sp. ZW T0_25, isolated from stored onions (Allium cepa).</title>
        <authorList>
            <person name="Stoll D.A."/>
            <person name="Huch M."/>
        </authorList>
    </citation>
    <scope>NUCLEOTIDE SEQUENCE [LARGE SCALE GENOMIC DNA]</scope>
    <source>
        <strain evidence="1 2">ZW T0_25</strain>
    </source>
</reference>
<sequence>MSEPLVERIVHGFYALVRQDALLGPIFEKRIGDGWDAHLATMVDFWSSLTLMSGRYGGKPHVAHLGLGLTVEHFERWLALFEGVVNAHCTGPAAALFIGRARRVADSLQIGLNIGEKALHLPGRAAAPVNAA</sequence>
<dbReference type="Gene3D" id="1.10.490.10">
    <property type="entry name" value="Globins"/>
    <property type="match status" value="1"/>
</dbReference>
<keyword evidence="2" id="KW-1185">Reference proteome</keyword>
<proteinExistence type="predicted"/>
<dbReference type="EMBL" id="JAWDID010000001">
    <property type="protein sequence ID" value="MDU0338409.1"/>
    <property type="molecule type" value="Genomic_DNA"/>
</dbReference>
<evidence type="ECO:0000313" key="1">
    <source>
        <dbReference type="EMBL" id="MDU0338409.1"/>
    </source>
</evidence>